<feature type="compositionally biased region" description="Low complexity" evidence="1">
    <location>
        <begin position="345"/>
        <end position="371"/>
    </location>
</feature>
<comment type="caution">
    <text evidence="3">The sequence shown here is derived from an EMBL/GenBank/DDBJ whole genome shotgun (WGS) entry which is preliminary data.</text>
</comment>
<feature type="compositionally biased region" description="Basic and acidic residues" evidence="1">
    <location>
        <begin position="215"/>
        <end position="231"/>
    </location>
</feature>
<name>A0ABT5GFC2_9MICO</name>
<keyword evidence="2" id="KW-0472">Membrane</keyword>
<accession>A0ABT5GFC2</accession>
<protein>
    <submittedName>
        <fullName evidence="3">Uncharacterized protein</fullName>
    </submittedName>
</protein>
<feature type="transmembrane region" description="Helical" evidence="2">
    <location>
        <begin position="60"/>
        <end position="82"/>
    </location>
</feature>
<sequence length="392" mass="39423">MTKPVPLSDLVADDLLIDRAARRLTPGDEPVERLLAALAAHADHPLGQPQSRRRTGRRRALSALTALAVGASGAGVAAAVTVPGGRPSAGPASVAPAPEAPRAGAALVREKPGRLPLPGPESRLGAPAPKALIEELTPVLLPALVRRASGSDVSRSRWIGLSVTRARVMAGLEDRGQPLQPSTPELVVQSAPGNPSPPGHGHTTPTPAPGPTAERTPEPEPKRGRDAEPTDRATAAQAPKAEDRGPKAHGKAPELGRGGAQSRPVPAAPPVEERRTPPRAEPQDASPQRPATDQPATPAAVGIPVVVPVEVPVEAPVENPAEPPAEPPADGAEVVVPPDPPAAPADPGAESGEAPAETSPAAADPAAEPSVPAAPTPEAPLDEAAGSVLGGV</sequence>
<evidence type="ECO:0000313" key="4">
    <source>
        <dbReference type="Proteomes" id="UP001150259"/>
    </source>
</evidence>
<evidence type="ECO:0000313" key="3">
    <source>
        <dbReference type="EMBL" id="MDC5696957.1"/>
    </source>
</evidence>
<dbReference type="Proteomes" id="UP001150259">
    <property type="component" value="Unassembled WGS sequence"/>
</dbReference>
<evidence type="ECO:0000256" key="2">
    <source>
        <dbReference type="SAM" id="Phobius"/>
    </source>
</evidence>
<feature type="region of interest" description="Disordered" evidence="1">
    <location>
        <begin position="316"/>
        <end position="392"/>
    </location>
</feature>
<keyword evidence="4" id="KW-1185">Reference proteome</keyword>
<organism evidence="3 4">
    <name type="scientific">Intrasporangium calvum</name>
    <dbReference type="NCBI Taxonomy" id="53358"/>
    <lineage>
        <taxon>Bacteria</taxon>
        <taxon>Bacillati</taxon>
        <taxon>Actinomycetota</taxon>
        <taxon>Actinomycetes</taxon>
        <taxon>Micrococcales</taxon>
        <taxon>Intrasporangiaceae</taxon>
        <taxon>Intrasporangium</taxon>
    </lineage>
</organism>
<feature type="region of interest" description="Disordered" evidence="1">
    <location>
        <begin position="173"/>
        <end position="303"/>
    </location>
</feature>
<dbReference type="RefSeq" id="WP_272461529.1">
    <property type="nucleotide sequence ID" value="NZ_JAPFQL010000021.1"/>
</dbReference>
<feature type="compositionally biased region" description="Basic and acidic residues" evidence="1">
    <location>
        <begin position="240"/>
        <end position="254"/>
    </location>
</feature>
<keyword evidence="2" id="KW-1133">Transmembrane helix</keyword>
<feature type="compositionally biased region" description="Basic and acidic residues" evidence="1">
    <location>
        <begin position="271"/>
        <end position="282"/>
    </location>
</feature>
<gene>
    <name evidence="3" type="ORF">OO014_06765</name>
</gene>
<dbReference type="EMBL" id="JAPFQL010000021">
    <property type="protein sequence ID" value="MDC5696957.1"/>
    <property type="molecule type" value="Genomic_DNA"/>
</dbReference>
<keyword evidence="2" id="KW-0812">Transmembrane</keyword>
<reference evidence="3 4" key="1">
    <citation type="submission" date="2022-11" db="EMBL/GenBank/DDBJ databases">
        <title>Anaerobic phenanthrene biodegradation by a DNRA strain PheN6.</title>
        <authorList>
            <person name="Zhang Z."/>
        </authorList>
    </citation>
    <scope>NUCLEOTIDE SEQUENCE [LARGE SCALE GENOMIC DNA]</scope>
    <source>
        <strain evidence="3 4">PheN6</strain>
    </source>
</reference>
<proteinExistence type="predicted"/>
<evidence type="ECO:0000256" key="1">
    <source>
        <dbReference type="SAM" id="MobiDB-lite"/>
    </source>
</evidence>